<feature type="domain" description="Aldehyde dehydrogenase" evidence="4">
    <location>
        <begin position="3"/>
        <end position="455"/>
    </location>
</feature>
<name>A0A8J3B7P1_9ACTN</name>
<evidence type="ECO:0000256" key="1">
    <source>
        <dbReference type="ARBA" id="ARBA00009986"/>
    </source>
</evidence>
<reference evidence="5" key="1">
    <citation type="journal article" date="2014" name="Int. J. Syst. Evol. Microbiol.">
        <title>Complete genome sequence of Corynebacterium casei LMG S-19264T (=DSM 44701T), isolated from a smear-ripened cheese.</title>
        <authorList>
            <consortium name="US DOE Joint Genome Institute (JGI-PGF)"/>
            <person name="Walter F."/>
            <person name="Albersmeier A."/>
            <person name="Kalinowski J."/>
            <person name="Ruckert C."/>
        </authorList>
    </citation>
    <scope>NUCLEOTIDE SEQUENCE</scope>
    <source>
        <strain evidence="5">JCM 3090</strain>
    </source>
</reference>
<gene>
    <name evidence="5" type="primary">gabD1</name>
    <name evidence="5" type="ORF">GCM10010123_10540</name>
</gene>
<dbReference type="InterPro" id="IPR016163">
    <property type="entry name" value="Ald_DH_C"/>
</dbReference>
<dbReference type="AlphaFoldDB" id="A0A8J3B7P1"/>
<dbReference type="Proteomes" id="UP000649739">
    <property type="component" value="Unassembled WGS sequence"/>
</dbReference>
<reference evidence="5" key="2">
    <citation type="submission" date="2020-09" db="EMBL/GenBank/DDBJ databases">
        <authorList>
            <person name="Sun Q."/>
            <person name="Ohkuma M."/>
        </authorList>
    </citation>
    <scope>NUCLEOTIDE SEQUENCE</scope>
    <source>
        <strain evidence="5">JCM 3090</strain>
    </source>
</reference>
<dbReference type="GO" id="GO:0004777">
    <property type="term" value="F:succinate-semialdehyde dehydrogenase (NAD+) activity"/>
    <property type="evidence" value="ECO:0007669"/>
    <property type="project" value="TreeGrafter"/>
</dbReference>
<dbReference type="EMBL" id="BMQB01000002">
    <property type="protein sequence ID" value="GGJ82774.1"/>
    <property type="molecule type" value="Genomic_DNA"/>
</dbReference>
<dbReference type="InterPro" id="IPR047110">
    <property type="entry name" value="GABD/Sad-like"/>
</dbReference>
<dbReference type="FunFam" id="3.40.309.10:FF:000010">
    <property type="entry name" value="Gamma-aminobutyraldehyde dehydrogenase"/>
    <property type="match status" value="1"/>
</dbReference>
<dbReference type="CDD" id="cd07100">
    <property type="entry name" value="ALDH_SSADH1_GabD1"/>
    <property type="match status" value="1"/>
</dbReference>
<proteinExistence type="inferred from homology"/>
<evidence type="ECO:0000256" key="3">
    <source>
        <dbReference type="ARBA" id="ARBA00023002"/>
    </source>
</evidence>
<dbReference type="InterPro" id="IPR016161">
    <property type="entry name" value="Ald_DH/histidinol_DH"/>
</dbReference>
<evidence type="ECO:0000259" key="4">
    <source>
        <dbReference type="Pfam" id="PF00171"/>
    </source>
</evidence>
<organism evidence="5 6">
    <name type="scientific">Pilimelia anulata</name>
    <dbReference type="NCBI Taxonomy" id="53371"/>
    <lineage>
        <taxon>Bacteria</taxon>
        <taxon>Bacillati</taxon>
        <taxon>Actinomycetota</taxon>
        <taxon>Actinomycetes</taxon>
        <taxon>Micromonosporales</taxon>
        <taxon>Micromonosporaceae</taxon>
        <taxon>Pilimelia</taxon>
    </lineage>
</organism>
<dbReference type="Gene3D" id="3.40.309.10">
    <property type="entry name" value="Aldehyde Dehydrogenase, Chain A, domain 2"/>
    <property type="match status" value="1"/>
</dbReference>
<accession>A0A8J3B7P1</accession>
<protein>
    <submittedName>
        <fullName evidence="5">Succinate-semialdehyde dehydrogenase [NADP(+)] 1</fullName>
    </submittedName>
</protein>
<dbReference type="Pfam" id="PF00171">
    <property type="entry name" value="Aldedh"/>
    <property type="match status" value="1"/>
</dbReference>
<sequence>MTLTAVNPATGDVIDTYPTMDAAAVDAALGRAADAAAALRALDPPERAARLRAAADLLDAERDAVAATMSREMGKPVTGALAEVAKCAAACRYFAAHAPAFLADEPLADPGAVGAARAFVRYRPLGPVLAVMPWNFPLWQVVRFAAPALMAGNPGLLKHASNVPATARYLGELFTRAGFPPGAFAALAIGADAVADVIADPRVAAVTLTGSEGAGRSVGRAAGAALKKVVLELGGSDPYLVLPSADVDRAAAVGVTARCQNNGQSCIAAKRFIVHADVYDAFLAAFTARMAALRVGDPLDPATEIGPLATRSGRDDVAAQVDDARARGATVHCGGTVPDRPGWWYPPTVVTGVTPATRMYREEVFGPVAAVYRVESAEAAVALANATPFGLGANVWTGDPAEADRCVEGIVSGAVFVNGMTASHPELPFGGVGVSGHGRELAAHGIREFCNARTIWIA</sequence>
<evidence type="ECO:0000313" key="5">
    <source>
        <dbReference type="EMBL" id="GGJ82774.1"/>
    </source>
</evidence>
<keyword evidence="2" id="KW-0521">NADP</keyword>
<evidence type="ECO:0000313" key="6">
    <source>
        <dbReference type="Proteomes" id="UP000649739"/>
    </source>
</evidence>
<dbReference type="RefSeq" id="WP_189168910.1">
    <property type="nucleotide sequence ID" value="NZ_BMQB01000002.1"/>
</dbReference>
<dbReference type="InterPro" id="IPR015590">
    <property type="entry name" value="Aldehyde_DH_dom"/>
</dbReference>
<dbReference type="PANTHER" id="PTHR43217:SF1">
    <property type="entry name" value="SUCCINATE SEMIALDEHYDE DEHYDROGENASE [NAD(P)+] SAD"/>
    <property type="match status" value="1"/>
</dbReference>
<dbReference type="PANTHER" id="PTHR43217">
    <property type="entry name" value="SUCCINATE SEMIALDEHYDE DEHYDROGENASE [NAD(P)+] SAD"/>
    <property type="match status" value="1"/>
</dbReference>
<comment type="similarity">
    <text evidence="1">Belongs to the aldehyde dehydrogenase family.</text>
</comment>
<dbReference type="InterPro" id="IPR044148">
    <property type="entry name" value="ALDH_GabD1-like"/>
</dbReference>
<keyword evidence="3" id="KW-0560">Oxidoreductase</keyword>
<keyword evidence="6" id="KW-1185">Reference proteome</keyword>
<dbReference type="GO" id="GO:0004030">
    <property type="term" value="F:aldehyde dehydrogenase [NAD(P)+] activity"/>
    <property type="evidence" value="ECO:0007669"/>
    <property type="project" value="InterPro"/>
</dbReference>
<dbReference type="FunFam" id="3.40.605.10:FF:000012">
    <property type="entry name" value="NAD-dependent succinate-semialdehyde dehydrogenase"/>
    <property type="match status" value="1"/>
</dbReference>
<dbReference type="Gene3D" id="3.40.605.10">
    <property type="entry name" value="Aldehyde Dehydrogenase, Chain A, domain 1"/>
    <property type="match status" value="1"/>
</dbReference>
<comment type="caution">
    <text evidence="5">The sequence shown here is derived from an EMBL/GenBank/DDBJ whole genome shotgun (WGS) entry which is preliminary data.</text>
</comment>
<evidence type="ECO:0000256" key="2">
    <source>
        <dbReference type="ARBA" id="ARBA00022857"/>
    </source>
</evidence>
<dbReference type="SUPFAM" id="SSF53720">
    <property type="entry name" value="ALDH-like"/>
    <property type="match status" value="1"/>
</dbReference>
<dbReference type="InterPro" id="IPR016162">
    <property type="entry name" value="Ald_DH_N"/>
</dbReference>